<evidence type="ECO:0000313" key="1">
    <source>
        <dbReference type="EMBL" id="SMD05195.1"/>
    </source>
</evidence>
<gene>
    <name evidence="1" type="ORF">SAMN04488524_4446</name>
</gene>
<protein>
    <submittedName>
        <fullName evidence="1">Uncharacterized protein</fullName>
    </submittedName>
</protein>
<reference evidence="2" key="1">
    <citation type="submission" date="2017-04" db="EMBL/GenBank/DDBJ databases">
        <authorList>
            <person name="Varghese N."/>
            <person name="Submissions S."/>
        </authorList>
    </citation>
    <scope>NUCLEOTIDE SEQUENCE [LARGE SCALE GENOMIC DNA]</scope>
    <source>
        <strain evidence="2">DSM 12126</strain>
    </source>
</reference>
<dbReference type="AlphaFoldDB" id="A0A1W2E6A5"/>
<evidence type="ECO:0000313" key="2">
    <source>
        <dbReference type="Proteomes" id="UP000192756"/>
    </source>
</evidence>
<dbReference type="STRING" id="151894.SAMN04488524_4446"/>
<dbReference type="EMBL" id="FWXT01000005">
    <property type="protein sequence ID" value="SMD05195.1"/>
    <property type="molecule type" value="Genomic_DNA"/>
</dbReference>
<proteinExistence type="predicted"/>
<accession>A0A1W2E6A5</accession>
<organism evidence="1 2">
    <name type="scientific">Pedobacter africanus</name>
    <dbReference type="NCBI Taxonomy" id="151894"/>
    <lineage>
        <taxon>Bacteria</taxon>
        <taxon>Pseudomonadati</taxon>
        <taxon>Bacteroidota</taxon>
        <taxon>Sphingobacteriia</taxon>
        <taxon>Sphingobacteriales</taxon>
        <taxon>Sphingobacteriaceae</taxon>
        <taxon>Pedobacter</taxon>
    </lineage>
</organism>
<sequence>MKAFVNKNIRLTINISIMKTELLNEFYLLQQSRASVDYSEMIEERVYTPLKGVNKKMTTWIAERGHMLMKLDLKLNSSLKHLRKKYLKF</sequence>
<dbReference type="Proteomes" id="UP000192756">
    <property type="component" value="Unassembled WGS sequence"/>
</dbReference>
<keyword evidence="2" id="KW-1185">Reference proteome</keyword>
<name>A0A1W2E6A5_9SPHI</name>